<dbReference type="NCBIfam" id="NF003078">
    <property type="entry name" value="PRK04004.1"/>
    <property type="match status" value="1"/>
</dbReference>
<feature type="compositionally biased region" description="Basic residues" evidence="14">
    <location>
        <begin position="47"/>
        <end position="58"/>
    </location>
</feature>
<dbReference type="PRINTS" id="PR00315">
    <property type="entry name" value="ELONGATNFCT"/>
</dbReference>
<feature type="compositionally biased region" description="Basic and acidic residues" evidence="14">
    <location>
        <begin position="435"/>
        <end position="446"/>
    </location>
</feature>
<dbReference type="SUPFAM" id="SSF50447">
    <property type="entry name" value="Translation proteins"/>
    <property type="match status" value="1"/>
</dbReference>
<dbReference type="GO" id="GO:0005525">
    <property type="term" value="F:GTP binding"/>
    <property type="evidence" value="ECO:0007669"/>
    <property type="project" value="UniProtKB-KW"/>
</dbReference>
<dbReference type="GO" id="GO:0046872">
    <property type="term" value="F:metal ion binding"/>
    <property type="evidence" value="ECO:0007669"/>
    <property type="project" value="UniProtKB-KW"/>
</dbReference>
<evidence type="ECO:0000313" key="16">
    <source>
        <dbReference type="EMBL" id="KAK0507424.1"/>
    </source>
</evidence>
<feature type="compositionally biased region" description="Basic and acidic residues" evidence="14">
    <location>
        <begin position="304"/>
        <end position="314"/>
    </location>
</feature>
<dbReference type="CDD" id="cd03703">
    <property type="entry name" value="aeIF5B_II"/>
    <property type="match status" value="1"/>
</dbReference>
<dbReference type="PANTHER" id="PTHR43381">
    <property type="entry name" value="TRANSLATION INITIATION FACTOR IF-2-RELATED"/>
    <property type="match status" value="1"/>
</dbReference>
<comment type="subcellular location">
    <subcellularLocation>
        <location evidence="1">Cytoplasm</location>
    </subcellularLocation>
</comment>
<feature type="compositionally biased region" description="Basic and acidic residues" evidence="14">
    <location>
        <begin position="322"/>
        <end position="359"/>
    </location>
</feature>
<dbReference type="SUPFAM" id="SSF52156">
    <property type="entry name" value="Initiation factor IF2/eIF5b, domain 3"/>
    <property type="match status" value="1"/>
</dbReference>
<comment type="catalytic activity">
    <reaction evidence="13">
        <text>GTP + H2O = GDP + phosphate + H(+)</text>
        <dbReference type="Rhea" id="RHEA:19669"/>
        <dbReference type="ChEBI" id="CHEBI:15377"/>
        <dbReference type="ChEBI" id="CHEBI:15378"/>
        <dbReference type="ChEBI" id="CHEBI:37565"/>
        <dbReference type="ChEBI" id="CHEBI:43474"/>
        <dbReference type="ChEBI" id="CHEBI:58189"/>
        <dbReference type="EC" id="3.6.5.3"/>
    </reaction>
</comment>
<keyword evidence="5" id="KW-0963">Cytoplasm</keyword>
<evidence type="ECO:0000256" key="3">
    <source>
        <dbReference type="ARBA" id="ARBA00011986"/>
    </source>
</evidence>
<evidence type="ECO:0000259" key="15">
    <source>
        <dbReference type="PROSITE" id="PS51722"/>
    </source>
</evidence>
<reference evidence="16" key="1">
    <citation type="submission" date="2023-03" db="EMBL/GenBank/DDBJ databases">
        <title>Complete genome of Cladonia borealis.</title>
        <authorList>
            <person name="Park H."/>
        </authorList>
    </citation>
    <scope>NUCLEOTIDE SEQUENCE</scope>
    <source>
        <strain evidence="16">ANT050790</strain>
    </source>
</reference>
<accession>A0AA39QT46</accession>
<dbReference type="GO" id="GO:0005739">
    <property type="term" value="C:mitochondrion"/>
    <property type="evidence" value="ECO:0007669"/>
    <property type="project" value="TreeGrafter"/>
</dbReference>
<evidence type="ECO:0000256" key="2">
    <source>
        <dbReference type="ARBA" id="ARBA00007733"/>
    </source>
</evidence>
<feature type="compositionally biased region" description="Acidic residues" evidence="14">
    <location>
        <begin position="127"/>
        <end position="136"/>
    </location>
</feature>
<feature type="compositionally biased region" description="Basic and acidic residues" evidence="14">
    <location>
        <begin position="141"/>
        <end position="162"/>
    </location>
</feature>
<name>A0AA39QT46_9LECA</name>
<dbReference type="GO" id="GO:0003924">
    <property type="term" value="F:GTPase activity"/>
    <property type="evidence" value="ECO:0007669"/>
    <property type="project" value="InterPro"/>
</dbReference>
<dbReference type="Gene3D" id="3.40.50.10050">
    <property type="entry name" value="Translation initiation factor IF- 2, domain 3"/>
    <property type="match status" value="1"/>
</dbReference>
<dbReference type="InterPro" id="IPR023115">
    <property type="entry name" value="TIF_IF2_dom3"/>
</dbReference>
<dbReference type="NCBIfam" id="TIGR00231">
    <property type="entry name" value="small_GTP"/>
    <property type="match status" value="1"/>
</dbReference>
<feature type="compositionally biased region" description="Low complexity" evidence="14">
    <location>
        <begin position="458"/>
        <end position="468"/>
    </location>
</feature>
<dbReference type="PROSITE" id="PS51722">
    <property type="entry name" value="G_TR_2"/>
    <property type="match status" value="1"/>
</dbReference>
<dbReference type="InterPro" id="IPR009000">
    <property type="entry name" value="Transl_B-barrel_sf"/>
</dbReference>
<feature type="compositionally biased region" description="Polar residues" evidence="14">
    <location>
        <begin position="408"/>
        <end position="418"/>
    </location>
</feature>
<proteinExistence type="inferred from homology"/>
<dbReference type="FunFam" id="2.40.30.10:FF:000026">
    <property type="entry name" value="Eukaryotic translation initiation factor 5B"/>
    <property type="match status" value="1"/>
</dbReference>
<feature type="compositionally biased region" description="Acidic residues" evidence="14">
    <location>
        <begin position="63"/>
        <end position="72"/>
    </location>
</feature>
<dbReference type="Proteomes" id="UP001166286">
    <property type="component" value="Unassembled WGS sequence"/>
</dbReference>
<gene>
    <name evidence="16" type="ORF">JMJ35_009947</name>
</gene>
<evidence type="ECO:0000256" key="11">
    <source>
        <dbReference type="ARBA" id="ARBA00023134"/>
    </source>
</evidence>
<evidence type="ECO:0000256" key="1">
    <source>
        <dbReference type="ARBA" id="ARBA00004496"/>
    </source>
</evidence>
<dbReference type="FunFam" id="3.40.50.300:FF:000112">
    <property type="entry name" value="Eukaryotic translation initiation factor 5B"/>
    <property type="match status" value="1"/>
</dbReference>
<dbReference type="InterPro" id="IPR015760">
    <property type="entry name" value="TIF_IF2"/>
</dbReference>
<evidence type="ECO:0000256" key="7">
    <source>
        <dbReference type="ARBA" id="ARBA00022723"/>
    </source>
</evidence>
<keyword evidence="10" id="KW-0648">Protein biosynthesis</keyword>
<evidence type="ECO:0000256" key="10">
    <source>
        <dbReference type="ARBA" id="ARBA00022917"/>
    </source>
</evidence>
<feature type="compositionally biased region" description="Acidic residues" evidence="14">
    <location>
        <begin position="373"/>
        <end position="386"/>
    </location>
</feature>
<dbReference type="FunFam" id="3.40.50.10050:FF:000002">
    <property type="entry name" value="Eukaryotic translation initiation factor 5B"/>
    <property type="match status" value="1"/>
</dbReference>
<comment type="similarity">
    <text evidence="2">Belongs to the TRAFAC class translation factor GTPase superfamily. Classic translation factor GTPase family. IF-2 subfamily.</text>
</comment>
<keyword evidence="7" id="KW-0479">Metal-binding</keyword>
<feature type="compositionally biased region" description="Basic and acidic residues" evidence="14">
    <location>
        <begin position="278"/>
        <end position="289"/>
    </location>
</feature>
<keyword evidence="9" id="KW-0378">Hydrolase</keyword>
<dbReference type="EC" id="3.6.5.3" evidence="3"/>
<dbReference type="InterPro" id="IPR027417">
    <property type="entry name" value="P-loop_NTPase"/>
</dbReference>
<dbReference type="FunFam" id="2.40.30.10:FF:000013">
    <property type="entry name" value="eukaryotic translation initiation factor 5B"/>
    <property type="match status" value="1"/>
</dbReference>
<comment type="caution">
    <text evidence="16">The sequence shown here is derived from an EMBL/GenBank/DDBJ whole genome shotgun (WGS) entry which is preliminary data.</text>
</comment>
<evidence type="ECO:0000256" key="13">
    <source>
        <dbReference type="ARBA" id="ARBA00048107"/>
    </source>
</evidence>
<feature type="compositionally biased region" description="Basic and acidic residues" evidence="14">
    <location>
        <begin position="469"/>
        <end position="488"/>
    </location>
</feature>
<dbReference type="InterPro" id="IPR000795">
    <property type="entry name" value="T_Tr_GTP-bd_dom"/>
</dbReference>
<evidence type="ECO:0000256" key="4">
    <source>
        <dbReference type="ARBA" id="ARBA00013824"/>
    </source>
</evidence>
<evidence type="ECO:0000256" key="9">
    <source>
        <dbReference type="ARBA" id="ARBA00022801"/>
    </source>
</evidence>
<evidence type="ECO:0000256" key="12">
    <source>
        <dbReference type="ARBA" id="ARBA00032478"/>
    </source>
</evidence>
<evidence type="ECO:0000256" key="14">
    <source>
        <dbReference type="SAM" id="MobiDB-lite"/>
    </source>
</evidence>
<evidence type="ECO:0000313" key="17">
    <source>
        <dbReference type="Proteomes" id="UP001166286"/>
    </source>
</evidence>
<sequence length="1087" mass="119695">MAPKKKGKQNDDWEAELGETPEPAAAAPPDEEDATNGMGGGLLATLKKNKSNKKKKGKHVEEDWLDGEDPPTADDVNGHAEPDGIQELAAKAPEEATTDDLFAAQTTKVKGGKGKQGKKEGTLAPNEDGEAEEEDGGGLKSKKEKEKEKKEREKQRKKEQAAARKKTTPASAPKEEASNPVIEAKAEPAPSVDAGKTKKKVPAALAALREQQEALRRQQEEQERANAAEKARIEEEERLAAEEEKRKEEARLRKKEKEKEKKEQLKREGKLLTPAQREANRRNELKREQMLAAGLKVAGLAEEAPEKKKPVYDSKKKKGLKKPGEEARLQEEKEAAEAEAKRQAAAERSRLEAEEKAEAEAAAAAAAQHTESDGLEDWEAAADADDDNIKESWDMSSGDEEGVPKATSKASPATNGMTPAQADLPSRPAQQASKMDNRTKESRSDSESESDDSSVHEGGTATQRAAAQRKAENAARRRQQHEEALAARSKDNLRSPICCILGHVDTGKTKLLDKIRQTNVQEGEAGGITQQIGATYFPVDALEAKTEVVNKDGSFKFNVPGLLVIDTPGHESFTNLRSRGSSLCNIAILVVDIMHGLEPQTLESMRLLRDRKTPFIVALNKIDRLYGWKKIDNNGFQDSLAMQNKGVQNEFRDRLEKTKVAFAEQGFNSELYYENKSMARNVSLVPTSAHTGEGIPDMLKLLVQLTQERMTNKLMYLSEVECTVLEVKVIEGLGTTIDVILSNGVLHEGDRIVLCGLNGAIATNIRALLTPAPLKELRLKSQYVHNQECKASLGVKIAANDLEHAIAGSRLLVVGPEDDEEDLEEEVLSDLENLLQRVSKTGRGVSVQASTLGSLEALLEFLKVSKIPVANISIGPVYKRDVMSAEIMLEKAREYAVMLCFDVKIDKEAQAYADAKGVKIFTADIIYHLFDDFTKHMAQLAEQKKEDSKLLAVFPCVLSPVAVFNKKDPIVVGVDVTEGNLRLLTPIAAVRTNPVTNVKEVVNLGRVQSIERDHKQIPICKKGQPSVAVKIEGPNQPMYGRHLEEKDMLYSLISRQSIDTLKEFYRNDVSNEEWVLIKKLKGLFDIP</sequence>
<feature type="compositionally biased region" description="Basic and acidic residues" evidence="14">
    <location>
        <begin position="210"/>
        <end position="270"/>
    </location>
</feature>
<keyword evidence="17" id="KW-1185">Reference proteome</keyword>
<dbReference type="Pfam" id="PF00009">
    <property type="entry name" value="GTP_EFTU"/>
    <property type="match status" value="1"/>
</dbReference>
<dbReference type="PANTHER" id="PTHR43381:SF4">
    <property type="entry name" value="EUKARYOTIC TRANSLATION INITIATION FACTOR 5B"/>
    <property type="match status" value="1"/>
</dbReference>
<dbReference type="InterPro" id="IPR005225">
    <property type="entry name" value="Small_GTP-bd"/>
</dbReference>
<dbReference type="Pfam" id="PF14578">
    <property type="entry name" value="GTP_EFTU_D4"/>
    <property type="match status" value="1"/>
</dbReference>
<dbReference type="InterPro" id="IPR036925">
    <property type="entry name" value="TIF_IF2_dom3_sf"/>
</dbReference>
<dbReference type="SUPFAM" id="SSF52540">
    <property type="entry name" value="P-loop containing nucleoside triphosphate hydrolases"/>
    <property type="match status" value="1"/>
</dbReference>
<evidence type="ECO:0000256" key="6">
    <source>
        <dbReference type="ARBA" id="ARBA00022540"/>
    </source>
</evidence>
<dbReference type="InterPro" id="IPR029459">
    <property type="entry name" value="EFTU-type"/>
</dbReference>
<evidence type="ECO:0000256" key="5">
    <source>
        <dbReference type="ARBA" id="ARBA00022490"/>
    </source>
</evidence>
<organism evidence="16 17">
    <name type="scientific">Cladonia borealis</name>
    <dbReference type="NCBI Taxonomy" id="184061"/>
    <lineage>
        <taxon>Eukaryota</taxon>
        <taxon>Fungi</taxon>
        <taxon>Dikarya</taxon>
        <taxon>Ascomycota</taxon>
        <taxon>Pezizomycotina</taxon>
        <taxon>Lecanoromycetes</taxon>
        <taxon>OSLEUM clade</taxon>
        <taxon>Lecanoromycetidae</taxon>
        <taxon>Lecanorales</taxon>
        <taxon>Lecanorineae</taxon>
        <taxon>Cladoniaceae</taxon>
        <taxon>Cladonia</taxon>
    </lineage>
</organism>
<dbReference type="Gene3D" id="2.40.30.10">
    <property type="entry name" value="Translation factors"/>
    <property type="match status" value="2"/>
</dbReference>
<evidence type="ECO:0000256" key="8">
    <source>
        <dbReference type="ARBA" id="ARBA00022741"/>
    </source>
</evidence>
<keyword evidence="11" id="KW-0342">GTP-binding</keyword>
<dbReference type="Pfam" id="PF11987">
    <property type="entry name" value="IF-2"/>
    <property type="match status" value="1"/>
</dbReference>
<keyword evidence="8" id="KW-0547">Nucleotide-binding</keyword>
<dbReference type="GO" id="GO:0003743">
    <property type="term" value="F:translation initiation factor activity"/>
    <property type="evidence" value="ECO:0007669"/>
    <property type="project" value="UniProtKB-KW"/>
</dbReference>
<feature type="domain" description="Tr-type G" evidence="15">
    <location>
        <begin position="493"/>
        <end position="711"/>
    </location>
</feature>
<dbReference type="Gene3D" id="3.40.50.300">
    <property type="entry name" value="P-loop containing nucleotide triphosphate hydrolases"/>
    <property type="match status" value="1"/>
</dbReference>
<dbReference type="EMBL" id="JAFEKC020000023">
    <property type="protein sequence ID" value="KAK0507424.1"/>
    <property type="molecule type" value="Genomic_DNA"/>
</dbReference>
<feature type="region of interest" description="Disordered" evidence="14">
    <location>
        <begin position="1"/>
        <end position="488"/>
    </location>
</feature>
<dbReference type="CDD" id="cd01887">
    <property type="entry name" value="IF2_eIF5B"/>
    <property type="match status" value="1"/>
</dbReference>
<dbReference type="AlphaFoldDB" id="A0AA39QT46"/>
<protein>
    <recommendedName>
        <fullName evidence="4">Eukaryotic translation initiation factor 5B</fullName>
        <ecNumber evidence="3">3.6.5.3</ecNumber>
    </recommendedName>
    <alternativeName>
        <fullName evidence="12">Translation initiation factor IF-2</fullName>
    </alternativeName>
</protein>
<keyword evidence="6" id="KW-0396">Initiation factor</keyword>